<evidence type="ECO:0000313" key="7">
    <source>
        <dbReference type="EMBL" id="KAL3786276.1"/>
    </source>
</evidence>
<name>A0ABD3PG51_9STRA</name>
<feature type="signal peptide" evidence="6">
    <location>
        <begin position="1"/>
        <end position="21"/>
    </location>
</feature>
<dbReference type="InterPro" id="IPR011032">
    <property type="entry name" value="GroES-like_sf"/>
</dbReference>
<dbReference type="Proteomes" id="UP001516023">
    <property type="component" value="Unassembled WGS sequence"/>
</dbReference>
<dbReference type="CDD" id="cd08255">
    <property type="entry name" value="2-desacetyl-2-hydroxyethyl_bacteriochlorophyllide_like"/>
    <property type="match status" value="1"/>
</dbReference>
<dbReference type="PANTHER" id="PTHR43350:SF19">
    <property type="entry name" value="D-GULOSIDE 3-DEHYDROGENASE"/>
    <property type="match status" value="1"/>
</dbReference>
<keyword evidence="5" id="KW-0560">Oxidoreductase</keyword>
<keyword evidence="8" id="KW-1185">Reference proteome</keyword>
<comment type="similarity">
    <text evidence="2">Belongs to the zinc-containing alcohol dehydrogenase family.</text>
</comment>
<dbReference type="InterPro" id="IPR036291">
    <property type="entry name" value="NAD(P)-bd_dom_sf"/>
</dbReference>
<evidence type="ECO:0000256" key="2">
    <source>
        <dbReference type="ARBA" id="ARBA00008072"/>
    </source>
</evidence>
<proteinExistence type="inferred from homology"/>
<comment type="caution">
    <text evidence="7">The sequence shown here is derived from an EMBL/GenBank/DDBJ whole genome shotgun (WGS) entry which is preliminary data.</text>
</comment>
<protein>
    <submittedName>
        <fullName evidence="7">Uncharacterized protein</fullName>
    </submittedName>
</protein>
<dbReference type="InterPro" id="IPR036412">
    <property type="entry name" value="HAD-like_sf"/>
</dbReference>
<gene>
    <name evidence="7" type="ORF">HJC23_005354</name>
</gene>
<dbReference type="InterPro" id="IPR023214">
    <property type="entry name" value="HAD_sf"/>
</dbReference>
<dbReference type="PANTHER" id="PTHR43350">
    <property type="entry name" value="NAD-DEPENDENT ALCOHOL DEHYDROGENASE"/>
    <property type="match status" value="1"/>
</dbReference>
<accession>A0ABD3PG51</accession>
<sequence>MISRLFFIPVAFALLFNNASSWYPKRTNLRNYQFVLSSKLIRGGSIDDASQEDKKRLVLLIDVDNTLYSEREIIDIHRDNPNLNPWQRGIESQIIRNTHLFGMKYFNLTSQQCDELYKLYGTTVEGIRHMINSEKDVVTEVLSRFYKEVYESIDFSCFFVTSRNDKNDSYRSGYDHGHAAFRKRRALADFLKAISDTHSVYFTSNSPRTHVLRVLNAMGLRSLKFAGILTPDVIGGPMPYPTKSSPFQYYHDILERHPLAHNDIVLLDDSLNNIRAAESVGIRGIHVSDKTDTNSARTFEEGLAEALGHILPSLHDITPPEGKKESFTFSDVRYLEAKNKVDFDSIDPDVWVRLANELAVRMQHKRAFTIKVADLGAGILSMLELMLLGGGRDDRAKLGLMNLVHDCLRSKQKHYEDPRILSTHLEYYAYETNLSLLQACKERLEKLGFEEHEARNEIVFRRLMSFPMLSDHANHSDDSFHSPVNVDVTVHLRALDFSTDANPPSDLDLIMGCCFADLFDPDLLTKSLLRLVTEQDSCRSAPLIYFPITFTGTTQFSPAHPSSGTCPSDTSAFRIYSESLKSGREMLQNNLDSDGWIKRCRLNERKIIVSNVDLLFRLEDNMNSPPIGDDFFGDDLLNSNSTPLFVQEIQFVSPYNVTAITKVWDTSKQNQLGPKQVEIESIYSLISSGTELKIFKGLFESAALDVNIKGMSDDSMEYPLSYGYSLVGRVVACGAEVDDSKSIIGKLAFVFSPHSSRVIVDRESIRLVPDGIGAEDAIFMPSVETALSLVHDANIRVGENVAVYGQGLIGLLVTAILSMPSSQMAHFSSEFCSVTSFDTIGDRIRVSSMMGATNALHPDFASAAGPFDVSIEVSGNPVALQSAIDNTSDNGRIIVGSWYGNSNVTLKLGIDFHRSHKTIQTSQVSNIPCALTGLWSKERRFALTWALVKAIHPSRLISKRMTLDDAQHAYELLDQGREIAICFSYTC</sequence>
<evidence type="ECO:0000256" key="5">
    <source>
        <dbReference type="ARBA" id="ARBA00023002"/>
    </source>
</evidence>
<comment type="cofactor">
    <cofactor evidence="1">
        <name>Zn(2+)</name>
        <dbReference type="ChEBI" id="CHEBI:29105"/>
    </cofactor>
</comment>
<evidence type="ECO:0000256" key="3">
    <source>
        <dbReference type="ARBA" id="ARBA00022723"/>
    </source>
</evidence>
<dbReference type="AlphaFoldDB" id="A0ABD3PG51"/>
<feature type="chain" id="PRO_5044817471" evidence="6">
    <location>
        <begin position="22"/>
        <end position="987"/>
    </location>
</feature>
<organism evidence="7 8">
    <name type="scientific">Cyclotella cryptica</name>
    <dbReference type="NCBI Taxonomy" id="29204"/>
    <lineage>
        <taxon>Eukaryota</taxon>
        <taxon>Sar</taxon>
        <taxon>Stramenopiles</taxon>
        <taxon>Ochrophyta</taxon>
        <taxon>Bacillariophyta</taxon>
        <taxon>Coscinodiscophyceae</taxon>
        <taxon>Thalassiosirophycidae</taxon>
        <taxon>Stephanodiscales</taxon>
        <taxon>Stephanodiscaceae</taxon>
        <taxon>Cyclotella</taxon>
    </lineage>
</organism>
<dbReference type="EMBL" id="JABMIG020000198">
    <property type="protein sequence ID" value="KAL3786276.1"/>
    <property type="molecule type" value="Genomic_DNA"/>
</dbReference>
<dbReference type="SUPFAM" id="SSF50129">
    <property type="entry name" value="GroES-like"/>
    <property type="match status" value="1"/>
</dbReference>
<keyword evidence="4" id="KW-0862">Zinc</keyword>
<reference evidence="7 8" key="1">
    <citation type="journal article" date="2020" name="G3 (Bethesda)">
        <title>Improved Reference Genome for Cyclotella cryptica CCMP332, a Model for Cell Wall Morphogenesis, Salinity Adaptation, and Lipid Production in Diatoms (Bacillariophyta).</title>
        <authorList>
            <person name="Roberts W.R."/>
            <person name="Downey K.M."/>
            <person name="Ruck E.C."/>
            <person name="Traller J.C."/>
            <person name="Alverson A.J."/>
        </authorList>
    </citation>
    <scope>NUCLEOTIDE SEQUENCE [LARGE SCALE GENOMIC DNA]</scope>
    <source>
        <strain evidence="7 8">CCMP332</strain>
    </source>
</reference>
<dbReference type="Gene3D" id="3.40.50.1000">
    <property type="entry name" value="HAD superfamily/HAD-like"/>
    <property type="match status" value="1"/>
</dbReference>
<evidence type="ECO:0000313" key="8">
    <source>
        <dbReference type="Proteomes" id="UP001516023"/>
    </source>
</evidence>
<evidence type="ECO:0000256" key="6">
    <source>
        <dbReference type="SAM" id="SignalP"/>
    </source>
</evidence>
<dbReference type="SUPFAM" id="SSF51735">
    <property type="entry name" value="NAD(P)-binding Rossmann-fold domains"/>
    <property type="match status" value="1"/>
</dbReference>
<dbReference type="GO" id="GO:0046872">
    <property type="term" value="F:metal ion binding"/>
    <property type="evidence" value="ECO:0007669"/>
    <property type="project" value="UniProtKB-KW"/>
</dbReference>
<dbReference type="SUPFAM" id="SSF56784">
    <property type="entry name" value="HAD-like"/>
    <property type="match status" value="1"/>
</dbReference>
<keyword evidence="3" id="KW-0479">Metal-binding</keyword>
<evidence type="ECO:0000256" key="4">
    <source>
        <dbReference type="ARBA" id="ARBA00022833"/>
    </source>
</evidence>
<dbReference type="Gene3D" id="3.90.180.10">
    <property type="entry name" value="Medium-chain alcohol dehydrogenases, catalytic domain"/>
    <property type="match status" value="1"/>
</dbReference>
<keyword evidence="6" id="KW-0732">Signal</keyword>
<dbReference type="Gene3D" id="3.40.50.720">
    <property type="entry name" value="NAD(P)-binding Rossmann-like Domain"/>
    <property type="match status" value="1"/>
</dbReference>
<dbReference type="GO" id="GO:0016491">
    <property type="term" value="F:oxidoreductase activity"/>
    <property type="evidence" value="ECO:0007669"/>
    <property type="project" value="UniProtKB-KW"/>
</dbReference>
<evidence type="ECO:0000256" key="1">
    <source>
        <dbReference type="ARBA" id="ARBA00001947"/>
    </source>
</evidence>